<reference evidence="2 3" key="1">
    <citation type="submission" date="2014-04" db="EMBL/GenBank/DDBJ databases">
        <authorList>
            <consortium name="DOE Joint Genome Institute"/>
            <person name="Kuo A."/>
            <person name="Ruytinx J."/>
            <person name="Rineau F."/>
            <person name="Colpaert J."/>
            <person name="Kohler A."/>
            <person name="Nagy L.G."/>
            <person name="Floudas D."/>
            <person name="Copeland A."/>
            <person name="Barry K.W."/>
            <person name="Cichocki N."/>
            <person name="Veneault-Fourrey C."/>
            <person name="LaButti K."/>
            <person name="Lindquist E.A."/>
            <person name="Lipzen A."/>
            <person name="Lundell T."/>
            <person name="Morin E."/>
            <person name="Murat C."/>
            <person name="Sun H."/>
            <person name="Tunlid A."/>
            <person name="Henrissat B."/>
            <person name="Grigoriev I.V."/>
            <person name="Hibbett D.S."/>
            <person name="Martin F."/>
            <person name="Nordberg H.P."/>
            <person name="Cantor M.N."/>
            <person name="Hua S.X."/>
        </authorList>
    </citation>
    <scope>NUCLEOTIDE SEQUENCE [LARGE SCALE GENOMIC DNA]</scope>
    <source>
        <strain evidence="2 3">UH-Slu-Lm8-n1</strain>
    </source>
</reference>
<keyword evidence="1" id="KW-0472">Membrane</keyword>
<accession>A0A0D0BGC0</accession>
<keyword evidence="1" id="KW-0812">Transmembrane</keyword>
<sequence length="160" mass="18673">MALVIWIAIIKILIFYIYIYVDDSFSFQRKEEMEMYALYHKLLLCNICKLLRLWDHLGVPHEERKQIFGEELPIIGFDVDPNILHVRMSDELRLDLISSIQAFAIQGTHRSLRDFQCLAGHLNWALNVYPLLCPGLSALYAKTAGKLEQRALIWVNRDVI</sequence>
<evidence type="ECO:0000256" key="1">
    <source>
        <dbReference type="SAM" id="Phobius"/>
    </source>
</evidence>
<feature type="transmembrane region" description="Helical" evidence="1">
    <location>
        <begin position="6"/>
        <end position="21"/>
    </location>
</feature>
<dbReference type="EMBL" id="KN835177">
    <property type="protein sequence ID" value="KIK45152.1"/>
    <property type="molecule type" value="Genomic_DNA"/>
</dbReference>
<dbReference type="HOGENOM" id="CLU_134793_0_0_1"/>
<dbReference type="STRING" id="930992.A0A0D0BGC0"/>
<gene>
    <name evidence="2" type="ORF">CY34DRAFT_10547</name>
</gene>
<dbReference type="OrthoDB" id="198652at2759"/>
<evidence type="ECO:0000313" key="3">
    <source>
        <dbReference type="Proteomes" id="UP000054485"/>
    </source>
</evidence>
<evidence type="ECO:0000313" key="2">
    <source>
        <dbReference type="EMBL" id="KIK45152.1"/>
    </source>
</evidence>
<name>A0A0D0BGC0_9AGAM</name>
<proteinExistence type="predicted"/>
<protein>
    <submittedName>
        <fullName evidence="2">Uncharacterized protein</fullName>
    </submittedName>
</protein>
<organism evidence="2 3">
    <name type="scientific">Suillus luteus UH-Slu-Lm8-n1</name>
    <dbReference type="NCBI Taxonomy" id="930992"/>
    <lineage>
        <taxon>Eukaryota</taxon>
        <taxon>Fungi</taxon>
        <taxon>Dikarya</taxon>
        <taxon>Basidiomycota</taxon>
        <taxon>Agaricomycotina</taxon>
        <taxon>Agaricomycetes</taxon>
        <taxon>Agaricomycetidae</taxon>
        <taxon>Boletales</taxon>
        <taxon>Suillineae</taxon>
        <taxon>Suillaceae</taxon>
        <taxon>Suillus</taxon>
    </lineage>
</organism>
<keyword evidence="3" id="KW-1185">Reference proteome</keyword>
<keyword evidence="1" id="KW-1133">Transmembrane helix</keyword>
<dbReference type="InParanoid" id="A0A0D0BGC0"/>
<dbReference type="Proteomes" id="UP000054485">
    <property type="component" value="Unassembled WGS sequence"/>
</dbReference>
<dbReference type="AlphaFoldDB" id="A0A0D0BGC0"/>
<reference evidence="3" key="2">
    <citation type="submission" date="2015-01" db="EMBL/GenBank/DDBJ databases">
        <title>Evolutionary Origins and Diversification of the Mycorrhizal Mutualists.</title>
        <authorList>
            <consortium name="DOE Joint Genome Institute"/>
            <consortium name="Mycorrhizal Genomics Consortium"/>
            <person name="Kohler A."/>
            <person name="Kuo A."/>
            <person name="Nagy L.G."/>
            <person name="Floudas D."/>
            <person name="Copeland A."/>
            <person name="Barry K.W."/>
            <person name="Cichocki N."/>
            <person name="Veneault-Fourrey C."/>
            <person name="LaButti K."/>
            <person name="Lindquist E.A."/>
            <person name="Lipzen A."/>
            <person name="Lundell T."/>
            <person name="Morin E."/>
            <person name="Murat C."/>
            <person name="Riley R."/>
            <person name="Ohm R."/>
            <person name="Sun H."/>
            <person name="Tunlid A."/>
            <person name="Henrissat B."/>
            <person name="Grigoriev I.V."/>
            <person name="Hibbett D.S."/>
            <person name="Martin F."/>
        </authorList>
    </citation>
    <scope>NUCLEOTIDE SEQUENCE [LARGE SCALE GENOMIC DNA]</scope>
    <source>
        <strain evidence="3">UH-Slu-Lm8-n1</strain>
    </source>
</reference>